<dbReference type="SUPFAM" id="SSF69572">
    <property type="entry name" value="Activating enzymes of the ubiquitin-like proteins"/>
    <property type="match status" value="1"/>
</dbReference>
<feature type="region of interest" description="Disordered" evidence="3">
    <location>
        <begin position="261"/>
        <end position="292"/>
    </location>
</feature>
<comment type="pathway">
    <text evidence="1">Protein modification; protein sumoylation.</text>
</comment>
<dbReference type="GO" id="GO:0003677">
    <property type="term" value="F:DNA binding"/>
    <property type="evidence" value="ECO:0007669"/>
    <property type="project" value="InterPro"/>
</dbReference>
<dbReference type="EMBL" id="HBDZ01011601">
    <property type="protein sequence ID" value="CAD8244899.1"/>
    <property type="molecule type" value="Transcribed_RNA"/>
</dbReference>
<dbReference type="InterPro" id="IPR045886">
    <property type="entry name" value="ThiF/MoeB/HesA"/>
</dbReference>
<dbReference type="AlphaFoldDB" id="A0A7R9Y5C3"/>
<dbReference type="CDD" id="cd00086">
    <property type="entry name" value="homeodomain"/>
    <property type="match status" value="1"/>
</dbReference>
<dbReference type="Gene3D" id="1.10.10.60">
    <property type="entry name" value="Homeodomain-like"/>
    <property type="match status" value="1"/>
</dbReference>
<dbReference type="PRINTS" id="PR01849">
    <property type="entry name" value="UBIQUITINACT"/>
</dbReference>
<name>A0A7R9Y5C3_9VIRI</name>
<evidence type="ECO:0000313" key="4">
    <source>
        <dbReference type="EMBL" id="CAD8244899.1"/>
    </source>
</evidence>
<evidence type="ECO:0000256" key="3">
    <source>
        <dbReference type="SAM" id="MobiDB-lite"/>
    </source>
</evidence>
<organism evidence="4">
    <name type="scientific">Prasinoderma coloniale</name>
    <dbReference type="NCBI Taxonomy" id="156133"/>
    <lineage>
        <taxon>Eukaryota</taxon>
        <taxon>Viridiplantae</taxon>
        <taxon>Prasinodermophyta</taxon>
        <taxon>Prasinodermophyceae</taxon>
        <taxon>Prasinodermales</taxon>
        <taxon>Prasinodermaceae</taxon>
        <taxon>Prasinoderma</taxon>
    </lineage>
</organism>
<dbReference type="GO" id="GO:0016925">
    <property type="term" value="P:protein sumoylation"/>
    <property type="evidence" value="ECO:0007669"/>
    <property type="project" value="TreeGrafter"/>
</dbReference>
<dbReference type="GO" id="GO:0019948">
    <property type="term" value="F:SUMO activating enzyme activity"/>
    <property type="evidence" value="ECO:0007669"/>
    <property type="project" value="TreeGrafter"/>
</dbReference>
<reference evidence="4" key="1">
    <citation type="submission" date="2021-01" db="EMBL/GenBank/DDBJ databases">
        <authorList>
            <person name="Corre E."/>
            <person name="Pelletier E."/>
            <person name="Niang G."/>
            <person name="Scheremetjew M."/>
            <person name="Finn R."/>
            <person name="Kale V."/>
            <person name="Holt S."/>
            <person name="Cochrane G."/>
            <person name="Meng A."/>
            <person name="Brown T."/>
            <person name="Cohen L."/>
        </authorList>
    </citation>
    <scope>NUCLEOTIDE SEQUENCE</scope>
    <source>
        <strain evidence="4">CCMP1413</strain>
    </source>
</reference>
<dbReference type="InterPro" id="IPR000011">
    <property type="entry name" value="UBQ/SUMO-activ_enz_E1-like"/>
</dbReference>
<evidence type="ECO:0000256" key="1">
    <source>
        <dbReference type="ARBA" id="ARBA00004718"/>
    </source>
</evidence>
<evidence type="ECO:0000256" key="2">
    <source>
        <dbReference type="ARBA" id="ARBA00022786"/>
    </source>
</evidence>
<dbReference type="PANTHER" id="PTHR10953">
    <property type="entry name" value="UBIQUITIN-ACTIVATING ENZYME E1"/>
    <property type="match status" value="1"/>
</dbReference>
<dbReference type="GO" id="GO:0031510">
    <property type="term" value="C:SUMO activating enzyme complex"/>
    <property type="evidence" value="ECO:0007669"/>
    <property type="project" value="TreeGrafter"/>
</dbReference>
<dbReference type="SUPFAM" id="SSF46689">
    <property type="entry name" value="Homeodomain-like"/>
    <property type="match status" value="1"/>
</dbReference>
<dbReference type="InterPro" id="IPR009057">
    <property type="entry name" value="Homeodomain-like_sf"/>
</dbReference>
<feature type="compositionally biased region" description="Low complexity" evidence="3">
    <location>
        <begin position="261"/>
        <end position="278"/>
    </location>
</feature>
<dbReference type="GO" id="GO:0005737">
    <property type="term" value="C:cytoplasm"/>
    <property type="evidence" value="ECO:0007669"/>
    <property type="project" value="TreeGrafter"/>
</dbReference>
<dbReference type="InterPro" id="IPR001356">
    <property type="entry name" value="HD"/>
</dbReference>
<accession>A0A7R9Y5C3</accession>
<proteinExistence type="predicted"/>
<dbReference type="InterPro" id="IPR035985">
    <property type="entry name" value="Ubiquitin-activating_enz"/>
</dbReference>
<keyword evidence="2" id="KW-0833">Ubl conjugation pathway</keyword>
<dbReference type="Gene3D" id="3.40.50.720">
    <property type="entry name" value="NAD(P)-binding Rossmann-like Domain"/>
    <property type="match status" value="1"/>
</dbReference>
<dbReference type="PANTHER" id="PTHR10953:SF162">
    <property type="entry name" value="SUMO-ACTIVATING ENZYME SUBUNIT 1"/>
    <property type="match status" value="1"/>
</dbReference>
<sequence>MAADAAELNEEQQKVYDRQIRVWGVEAQRNLTQSRVLFAGPVTGVAAEIAKNVTLAGVGAVRLGAPGVAADAPAANFLVDAAQRARGGGFSAAQACVETLAAMNPMVSVEAVDSAAVLSSVEEYTAVVATRLSVAEASALAAACRSAGTMLFVVDVRGGYGEAICDLGAKHTFSEPKKEMKDGEEVTEWNEATIEYPSLERAFSGPWKDLPRKISPCFGAMRAVGGAEAAAEIGPGGLPADACTAEAAAAAAAENELGETARPGEAAQATQQQAQQQQEEQEARGEGGWSRALPPQAVAMLEDTIPGLLERGLTKPSRDEAEMLASQTGLTLQQIQDWYYRCRALRGGN</sequence>
<gene>
    <name evidence="4" type="ORF">PCOL08062_LOCUS8864</name>
</gene>
<evidence type="ECO:0008006" key="5">
    <source>
        <dbReference type="Google" id="ProtNLM"/>
    </source>
</evidence>
<protein>
    <recommendedName>
        <fullName evidence="5">Homeobox domain-containing protein</fullName>
    </recommendedName>
</protein>